<comment type="subcellular location">
    <subcellularLocation>
        <location evidence="1 9">Cell membrane</location>
        <topology evidence="1 9">Multi-pass membrane protein</topology>
    </subcellularLocation>
</comment>
<reference evidence="11 12" key="1">
    <citation type="submission" date="2019-06" db="EMBL/GenBank/DDBJ databases">
        <title>Genome of new Rhodobacteraceae sp. SM1903.</title>
        <authorList>
            <person name="Ren X."/>
        </authorList>
    </citation>
    <scope>NUCLEOTIDE SEQUENCE [LARGE SCALE GENOMIC DNA]</scope>
    <source>
        <strain evidence="11 12">SM1903</strain>
    </source>
</reference>
<keyword evidence="5" id="KW-0571">Peptide transport</keyword>
<dbReference type="GO" id="GO:0015031">
    <property type="term" value="P:protein transport"/>
    <property type="evidence" value="ECO:0007669"/>
    <property type="project" value="UniProtKB-KW"/>
</dbReference>
<evidence type="ECO:0000256" key="1">
    <source>
        <dbReference type="ARBA" id="ARBA00004651"/>
    </source>
</evidence>
<dbReference type="PANTHER" id="PTHR43386">
    <property type="entry name" value="OLIGOPEPTIDE TRANSPORT SYSTEM PERMEASE PROTEIN APPC"/>
    <property type="match status" value="1"/>
</dbReference>
<evidence type="ECO:0000256" key="3">
    <source>
        <dbReference type="ARBA" id="ARBA00022475"/>
    </source>
</evidence>
<accession>A0A5C5GBQ1</accession>
<keyword evidence="12" id="KW-1185">Reference proteome</keyword>
<protein>
    <submittedName>
        <fullName evidence="11">ABC transporter permease</fullName>
    </submittedName>
</protein>
<evidence type="ECO:0000256" key="8">
    <source>
        <dbReference type="ARBA" id="ARBA00023136"/>
    </source>
</evidence>
<dbReference type="GO" id="GO:0055085">
    <property type="term" value="P:transmembrane transport"/>
    <property type="evidence" value="ECO:0007669"/>
    <property type="project" value="InterPro"/>
</dbReference>
<dbReference type="OrthoDB" id="9766870at2"/>
<dbReference type="SUPFAM" id="SSF161098">
    <property type="entry name" value="MetI-like"/>
    <property type="match status" value="1"/>
</dbReference>
<dbReference type="InterPro" id="IPR000515">
    <property type="entry name" value="MetI-like"/>
</dbReference>
<keyword evidence="2 9" id="KW-0813">Transport</keyword>
<evidence type="ECO:0000313" key="11">
    <source>
        <dbReference type="EMBL" id="TNY31017.1"/>
    </source>
</evidence>
<evidence type="ECO:0000313" key="12">
    <source>
        <dbReference type="Proteomes" id="UP000314011"/>
    </source>
</evidence>
<keyword evidence="4 9" id="KW-0812">Transmembrane</keyword>
<comment type="similarity">
    <text evidence="9">Belongs to the binding-protein-dependent transport system permease family.</text>
</comment>
<feature type="domain" description="ABC transmembrane type-1" evidence="10">
    <location>
        <begin position="89"/>
        <end position="278"/>
    </location>
</feature>
<proteinExistence type="inferred from homology"/>
<dbReference type="AlphaFoldDB" id="A0A5C5GBQ1"/>
<evidence type="ECO:0000256" key="7">
    <source>
        <dbReference type="ARBA" id="ARBA00022989"/>
    </source>
</evidence>
<dbReference type="InterPro" id="IPR050366">
    <property type="entry name" value="BP-dependent_transpt_permease"/>
</dbReference>
<dbReference type="PANTHER" id="PTHR43386:SF1">
    <property type="entry name" value="D,D-DIPEPTIDE TRANSPORT SYSTEM PERMEASE PROTEIN DDPC-RELATED"/>
    <property type="match status" value="1"/>
</dbReference>
<feature type="transmembrane region" description="Helical" evidence="9">
    <location>
        <begin position="91"/>
        <end position="117"/>
    </location>
</feature>
<dbReference type="PROSITE" id="PS50928">
    <property type="entry name" value="ABC_TM1"/>
    <property type="match status" value="1"/>
</dbReference>
<name>A0A5C5GBQ1_9RHOB</name>
<feature type="transmembrane region" description="Helical" evidence="9">
    <location>
        <begin position="258"/>
        <end position="278"/>
    </location>
</feature>
<evidence type="ECO:0000256" key="9">
    <source>
        <dbReference type="RuleBase" id="RU363032"/>
    </source>
</evidence>
<feature type="transmembrane region" description="Helical" evidence="9">
    <location>
        <begin position="211"/>
        <end position="235"/>
    </location>
</feature>
<feature type="transmembrane region" description="Helical" evidence="9">
    <location>
        <begin position="138"/>
        <end position="162"/>
    </location>
</feature>
<evidence type="ECO:0000256" key="5">
    <source>
        <dbReference type="ARBA" id="ARBA00022856"/>
    </source>
</evidence>
<keyword evidence="7 9" id="KW-1133">Transmembrane helix</keyword>
<feature type="transmembrane region" description="Helical" evidence="9">
    <location>
        <begin position="27"/>
        <end position="50"/>
    </location>
</feature>
<dbReference type="Gene3D" id="1.10.3720.10">
    <property type="entry name" value="MetI-like"/>
    <property type="match status" value="1"/>
</dbReference>
<sequence length="295" mass="31731">MSDVTPSPVTALRTRTRFRLPKKLRNASLIAGALITSTIVLLAIFAPFVATHDLLQMDMPNRFSGPSGEHWLGTDNFGRDLWSRLVAGARISLSIAVIAVGLAAIIGTIIGLVAGYFGGWIDLVLMRITDVFLGFPPLVLVLAIVAVLGPGLLNVALSLVIVTWTEYARVVRATTLSLREQNYVQAARALGASPVRILFREILPNSLGPIIVLASLGLGTAIIWESALSFLGFGLPPPAPTWGWSLSYGTRFIRDEPWMSIISGATIMVTVLGFNLLGDGLRDVLDPRHQTRGKG</sequence>
<keyword evidence="3" id="KW-1003">Cell membrane</keyword>
<evidence type="ECO:0000259" key="10">
    <source>
        <dbReference type="PROSITE" id="PS50928"/>
    </source>
</evidence>
<dbReference type="Proteomes" id="UP000314011">
    <property type="component" value="Unassembled WGS sequence"/>
</dbReference>
<dbReference type="GO" id="GO:0015833">
    <property type="term" value="P:peptide transport"/>
    <property type="evidence" value="ECO:0007669"/>
    <property type="project" value="UniProtKB-KW"/>
</dbReference>
<dbReference type="GO" id="GO:0005886">
    <property type="term" value="C:plasma membrane"/>
    <property type="evidence" value="ECO:0007669"/>
    <property type="project" value="UniProtKB-SubCell"/>
</dbReference>
<dbReference type="RefSeq" id="WP_140197285.1">
    <property type="nucleotide sequence ID" value="NZ_CP065915.1"/>
</dbReference>
<keyword evidence="8 9" id="KW-0472">Membrane</keyword>
<gene>
    <name evidence="11" type="ORF">FHY64_18170</name>
</gene>
<dbReference type="CDD" id="cd06261">
    <property type="entry name" value="TM_PBP2"/>
    <property type="match status" value="1"/>
</dbReference>
<evidence type="ECO:0000256" key="4">
    <source>
        <dbReference type="ARBA" id="ARBA00022692"/>
    </source>
</evidence>
<keyword evidence="6" id="KW-0653">Protein transport</keyword>
<evidence type="ECO:0000256" key="6">
    <source>
        <dbReference type="ARBA" id="ARBA00022927"/>
    </source>
</evidence>
<dbReference type="InterPro" id="IPR035906">
    <property type="entry name" value="MetI-like_sf"/>
</dbReference>
<dbReference type="EMBL" id="VFFF01000003">
    <property type="protein sequence ID" value="TNY31017.1"/>
    <property type="molecule type" value="Genomic_DNA"/>
</dbReference>
<dbReference type="Pfam" id="PF00528">
    <property type="entry name" value="BPD_transp_1"/>
    <property type="match status" value="1"/>
</dbReference>
<evidence type="ECO:0000256" key="2">
    <source>
        <dbReference type="ARBA" id="ARBA00022448"/>
    </source>
</evidence>
<comment type="caution">
    <text evidence="11">The sequence shown here is derived from an EMBL/GenBank/DDBJ whole genome shotgun (WGS) entry which is preliminary data.</text>
</comment>
<organism evidence="11 12">
    <name type="scientific">Pelagovum pacificum</name>
    <dbReference type="NCBI Taxonomy" id="2588711"/>
    <lineage>
        <taxon>Bacteria</taxon>
        <taxon>Pseudomonadati</taxon>
        <taxon>Pseudomonadota</taxon>
        <taxon>Alphaproteobacteria</taxon>
        <taxon>Rhodobacterales</taxon>
        <taxon>Paracoccaceae</taxon>
        <taxon>Pelagovum</taxon>
    </lineage>
</organism>